<feature type="transmembrane region" description="Helical" evidence="1">
    <location>
        <begin position="56"/>
        <end position="77"/>
    </location>
</feature>
<accession>A0A1Q3CRC3</accession>
<gene>
    <name evidence="2" type="ORF">CFOL_v3_26245</name>
</gene>
<keyword evidence="1" id="KW-1133">Transmembrane helix</keyword>
<proteinExistence type="predicted"/>
<reference evidence="3" key="1">
    <citation type="submission" date="2016-04" db="EMBL/GenBank/DDBJ databases">
        <title>Cephalotus genome sequencing.</title>
        <authorList>
            <person name="Fukushima K."/>
            <person name="Hasebe M."/>
            <person name="Fang X."/>
        </authorList>
    </citation>
    <scope>NUCLEOTIDE SEQUENCE [LARGE SCALE GENOMIC DNA]</scope>
    <source>
        <strain evidence="3">cv. St1</strain>
    </source>
</reference>
<dbReference type="OrthoDB" id="2013913at2759"/>
<dbReference type="STRING" id="3775.A0A1Q3CRC3"/>
<dbReference type="EMBL" id="BDDD01002722">
    <property type="protein sequence ID" value="GAV82794.1"/>
    <property type="molecule type" value="Genomic_DNA"/>
</dbReference>
<dbReference type="PANTHER" id="PTHR33919:SF11">
    <property type="entry name" value="EXPRESSED PROTEIN"/>
    <property type="match status" value="1"/>
</dbReference>
<sequence>MAFKSTSYLRSLFGRLRGSATYATSTTQELKASAPTSDYGHARPSSKLKLPMRGDFVPVYVALGMICFSVSLGLHAATQQLKYSPSVRVNKKTRETIPEVYLPDKVNDEAVNFIKKSFFRKVAHVQASESGLQYVPDSIRKDVYANQPRVETLKHVGIEPTPPPLH</sequence>
<evidence type="ECO:0000313" key="3">
    <source>
        <dbReference type="Proteomes" id="UP000187406"/>
    </source>
</evidence>
<dbReference type="AlphaFoldDB" id="A0A1Q3CRC3"/>
<keyword evidence="3" id="KW-1185">Reference proteome</keyword>
<comment type="caution">
    <text evidence="2">The sequence shown here is derived from an EMBL/GenBank/DDBJ whole genome shotgun (WGS) entry which is preliminary data.</text>
</comment>
<keyword evidence="1" id="KW-0472">Membrane</keyword>
<evidence type="ECO:0000313" key="2">
    <source>
        <dbReference type="EMBL" id="GAV82794.1"/>
    </source>
</evidence>
<organism evidence="2 3">
    <name type="scientific">Cephalotus follicularis</name>
    <name type="common">Albany pitcher plant</name>
    <dbReference type="NCBI Taxonomy" id="3775"/>
    <lineage>
        <taxon>Eukaryota</taxon>
        <taxon>Viridiplantae</taxon>
        <taxon>Streptophyta</taxon>
        <taxon>Embryophyta</taxon>
        <taxon>Tracheophyta</taxon>
        <taxon>Spermatophyta</taxon>
        <taxon>Magnoliopsida</taxon>
        <taxon>eudicotyledons</taxon>
        <taxon>Gunneridae</taxon>
        <taxon>Pentapetalae</taxon>
        <taxon>rosids</taxon>
        <taxon>fabids</taxon>
        <taxon>Oxalidales</taxon>
        <taxon>Cephalotaceae</taxon>
        <taxon>Cephalotus</taxon>
    </lineage>
</organism>
<evidence type="ECO:0000256" key="1">
    <source>
        <dbReference type="SAM" id="Phobius"/>
    </source>
</evidence>
<keyword evidence="1" id="KW-0812">Transmembrane</keyword>
<name>A0A1Q3CRC3_CEPFO</name>
<dbReference type="Proteomes" id="UP000187406">
    <property type="component" value="Unassembled WGS sequence"/>
</dbReference>
<protein>
    <submittedName>
        <fullName evidence="2">Uncharacterized protein</fullName>
    </submittedName>
</protein>
<dbReference type="PANTHER" id="PTHR33919">
    <property type="entry name" value="OS09G0127700 PROTEIN"/>
    <property type="match status" value="1"/>
</dbReference>
<dbReference type="InParanoid" id="A0A1Q3CRC3"/>